<evidence type="ECO:0000256" key="1">
    <source>
        <dbReference type="SAM" id="Phobius"/>
    </source>
</evidence>
<protein>
    <submittedName>
        <fullName evidence="2">Uncharacterized protein</fullName>
    </submittedName>
</protein>
<sequence length="57" mass="6044">MKKAPNPEELNAITGMYFTTTKGRRATSSLIANMIAVAFASFTTSFFIASVLVGGVL</sequence>
<dbReference type="RefSeq" id="WP_215885776.1">
    <property type="nucleotide sequence ID" value="NZ_JAAXYO010000180.1"/>
</dbReference>
<keyword evidence="1" id="KW-0472">Membrane</keyword>
<accession>A0AAE2YRW1</accession>
<evidence type="ECO:0000313" key="2">
    <source>
        <dbReference type="EMBL" id="MBU2788923.1"/>
    </source>
</evidence>
<comment type="caution">
    <text evidence="2">The sequence shown here is derived from an EMBL/GenBank/DDBJ whole genome shotgun (WGS) entry which is preliminary data.</text>
</comment>
<gene>
    <name evidence="2" type="ORF">HFQ13_12050</name>
</gene>
<feature type="transmembrane region" description="Helical" evidence="1">
    <location>
        <begin position="30"/>
        <end position="53"/>
    </location>
</feature>
<dbReference type="EMBL" id="JAAXYO010000180">
    <property type="protein sequence ID" value="MBU2788923.1"/>
    <property type="molecule type" value="Genomic_DNA"/>
</dbReference>
<reference evidence="2" key="1">
    <citation type="journal article" date="2021" name="ISME J.">
        <title>Genomic evolution of the class Acidithiobacillia: deep-branching Proteobacteria living in extreme acidic conditions.</title>
        <authorList>
            <person name="Moya-Beltran A."/>
            <person name="Beard S."/>
            <person name="Rojas-Villalobos C."/>
            <person name="Issotta F."/>
            <person name="Gallardo Y."/>
            <person name="Ulloa R."/>
            <person name="Giaveno A."/>
            <person name="Degli Esposti M."/>
            <person name="Johnson D.B."/>
            <person name="Quatrini R."/>
        </authorList>
    </citation>
    <scope>NUCLEOTIDE SEQUENCE</scope>
    <source>
        <strain evidence="2">VAN18-1</strain>
    </source>
</reference>
<keyword evidence="1" id="KW-1133">Transmembrane helix</keyword>
<keyword evidence="1" id="KW-0812">Transmembrane</keyword>
<name>A0AAE2YRW1_9PROT</name>
<dbReference type="AlphaFoldDB" id="A0AAE2YRW1"/>
<dbReference type="Proteomes" id="UP001197378">
    <property type="component" value="Unassembled WGS sequence"/>
</dbReference>
<evidence type="ECO:0000313" key="3">
    <source>
        <dbReference type="Proteomes" id="UP001197378"/>
    </source>
</evidence>
<keyword evidence="3" id="KW-1185">Reference proteome</keyword>
<organism evidence="2 3">
    <name type="scientific">Igneacidithiobacillus copahuensis</name>
    <dbReference type="NCBI Taxonomy" id="2724909"/>
    <lineage>
        <taxon>Bacteria</taxon>
        <taxon>Pseudomonadati</taxon>
        <taxon>Pseudomonadota</taxon>
        <taxon>Acidithiobacillia</taxon>
        <taxon>Acidithiobacillales</taxon>
        <taxon>Acidithiobacillaceae</taxon>
        <taxon>Igneacidithiobacillus</taxon>
    </lineage>
</organism>
<proteinExistence type="predicted"/>